<dbReference type="GO" id="GO:0006979">
    <property type="term" value="P:response to oxidative stress"/>
    <property type="evidence" value="ECO:0007669"/>
    <property type="project" value="TreeGrafter"/>
</dbReference>
<protein>
    <submittedName>
        <fullName evidence="4">Pyruvate flavodoxin/ferredoxin oxidoreductase domain protein</fullName>
    </submittedName>
</protein>
<dbReference type="RefSeq" id="WP_015413546.1">
    <property type="nucleotide sequence ID" value="NC_020409.1"/>
</dbReference>
<dbReference type="eggNOG" id="COG0674">
    <property type="taxonomic scope" value="Bacteria"/>
</dbReference>
<dbReference type="AlphaFoldDB" id="M1WJ92"/>
<keyword evidence="5" id="KW-1185">Reference proteome</keyword>
<dbReference type="PANTHER" id="PTHR32154:SF20">
    <property type="entry name" value="2-OXOGLUTARATE OXIDOREDUCTASE SUBUNIT KORA"/>
    <property type="match status" value="1"/>
</dbReference>
<dbReference type="STRING" id="1322246.BN4_10251"/>
<evidence type="ECO:0000313" key="5">
    <source>
        <dbReference type="Proteomes" id="UP000011724"/>
    </source>
</evidence>
<reference evidence="5" key="2">
    <citation type="journal article" date="2013" name="Stand. Genomic Sci.">
        <title>Complete genome sequence of Desulfocapsa sulfexigens, a marine deltaproteobacterium specialized in disproportionating inorganic sulfur compounds.</title>
        <authorList>
            <person name="Finster K.W."/>
            <person name="Kjeldsen K.U."/>
            <person name="Kube M."/>
            <person name="Reinhardt R."/>
            <person name="Mussmann M."/>
            <person name="Amann R."/>
            <person name="Schreiber L."/>
        </authorList>
    </citation>
    <scope>NUCLEOTIDE SEQUENCE [LARGE SCALE GENOMIC DNA]</scope>
    <source>
        <strain evidence="5">DSM 10523 / SB164P1</strain>
    </source>
</reference>
<keyword evidence="4" id="KW-0670">Pyruvate</keyword>
<dbReference type="eggNOG" id="COG1014">
    <property type="taxonomic scope" value="Bacteria"/>
</dbReference>
<dbReference type="PANTHER" id="PTHR32154">
    <property type="entry name" value="PYRUVATE-FLAVODOXIN OXIDOREDUCTASE-RELATED"/>
    <property type="match status" value="1"/>
</dbReference>
<dbReference type="Gene3D" id="3.40.920.10">
    <property type="entry name" value="Pyruvate-ferredoxin oxidoreductase, PFOR, domain III"/>
    <property type="match status" value="1"/>
</dbReference>
<dbReference type="KEGG" id="dpi:BN4_10251"/>
<organism evidence="4 5">
    <name type="scientific">Pseudodesulfovibrio piezophilus (strain DSM 21447 / JCM 15486 / C1TLV30)</name>
    <name type="common">Desulfovibrio piezophilus</name>
    <dbReference type="NCBI Taxonomy" id="1322246"/>
    <lineage>
        <taxon>Bacteria</taxon>
        <taxon>Pseudomonadati</taxon>
        <taxon>Thermodesulfobacteriota</taxon>
        <taxon>Desulfovibrionia</taxon>
        <taxon>Desulfovibrionales</taxon>
        <taxon>Desulfovibrionaceae</taxon>
    </lineage>
</organism>
<dbReference type="SUPFAM" id="SSF53323">
    <property type="entry name" value="Pyruvate-ferredoxin oxidoreductase, PFOR, domain III"/>
    <property type="match status" value="1"/>
</dbReference>
<feature type="domain" description="Pyruvate/ketoisovalerate oxidoreductase catalytic" evidence="2">
    <location>
        <begin position="14"/>
        <end position="167"/>
    </location>
</feature>
<evidence type="ECO:0000256" key="1">
    <source>
        <dbReference type="ARBA" id="ARBA00023002"/>
    </source>
</evidence>
<sequence length="561" mass="60345">MSDTSINIVIGGEAGQGLATIGQLMSKAVTRAGYHLLVNQVYMSRIRGGHNTFAIRVGSTAVESLTEEIDILVALTPETVDLHADKLSSNAVIIAGDDIDTGEYRSLSVPFKALAAKPLFYNTVALGVLAAAVCMDISIVEGLLTQSFKKKGDDVVQANVTVLEAAYSWVEEQTFSCVKIDSPSDVGTDRIMLNGNEAIAMGALAAGCNFLSFYPMTPATTVATNLILKGRALGLKYEQVEDEIAAINMAIGASYAGAKAIVSTSGGGFALMVEAISLAGVSETPLVSVVVQRPGPATGMATRTEQADLNLVLYAGHGEFPRAIFAPGTIEECFYLTHRAFDLAEQYQTPIFVLSDQYLADSYRAVEMFDIDSLPEITEPLLEPGEEPYLRYKLTEDGVSPRLIPGFSEAVVRADSHEHSEDCIITEDAQNRVQQNSKRLSKAAGLHEDVIGPDYYGEEGADILLMCWGSSLGACLEASELVENKTVAVLHFKQVYPLREEQFMDYLEKAGEVVSVEGNATGQFARLVTQETGFTVGSSILRFDGRTLTPQYIIQGLNSII</sequence>
<dbReference type="InterPro" id="IPR050722">
    <property type="entry name" value="Pyruvate:ferred/Flavod_OxRd"/>
</dbReference>
<dbReference type="NCBIfam" id="TIGR03710">
    <property type="entry name" value="OAFO_sf"/>
    <property type="match status" value="1"/>
</dbReference>
<proteinExistence type="predicted"/>
<dbReference type="Gene3D" id="3.40.50.970">
    <property type="match status" value="1"/>
</dbReference>
<dbReference type="Pfam" id="PF01558">
    <property type="entry name" value="POR"/>
    <property type="match status" value="1"/>
</dbReference>
<dbReference type="InterPro" id="IPR022367">
    <property type="entry name" value="2-oxoacid/accept_OxRdtase_asu"/>
</dbReference>
<dbReference type="CDD" id="cd07034">
    <property type="entry name" value="TPP_PYR_PFOR_IOR-alpha_like"/>
    <property type="match status" value="1"/>
</dbReference>
<reference evidence="4 5" key="1">
    <citation type="journal article" date="2013" name="PLoS ONE">
        <title>The first genomic and proteomic characterization of a deep-sea sulfate reducer: insights into the piezophilic lifestyle of Desulfovibrio piezophilus.</title>
        <authorList>
            <person name="Pradel N."/>
            <person name="Ji B."/>
            <person name="Gimenez G."/>
            <person name="Talla E."/>
            <person name="Lenoble P."/>
            <person name="Garel M."/>
            <person name="Tamburini C."/>
            <person name="Fourquet P."/>
            <person name="Lebrun R."/>
            <person name="Bertin P."/>
            <person name="Denis Y."/>
            <person name="Pophillat M."/>
            <person name="Barbe V."/>
            <person name="Ollivier B."/>
            <person name="Dolla A."/>
        </authorList>
    </citation>
    <scope>NUCLEOTIDE SEQUENCE [LARGE SCALE GENOMIC DNA]</scope>
    <source>
        <strain evidence="5">DSM 10523 / SB164P1</strain>
    </source>
</reference>
<dbReference type="InterPro" id="IPR029061">
    <property type="entry name" value="THDP-binding"/>
</dbReference>
<dbReference type="PATRIC" id="fig|879567.3.peg.259"/>
<name>M1WJ92_PSEP2</name>
<dbReference type="InterPro" id="IPR002869">
    <property type="entry name" value="Pyrv_flavodox_OxRed_cen"/>
</dbReference>
<dbReference type="InterPro" id="IPR002880">
    <property type="entry name" value="Pyrv_Fd/Flavodoxin_OxRdtase_N"/>
</dbReference>
<dbReference type="GO" id="GO:0016903">
    <property type="term" value="F:oxidoreductase activity, acting on the aldehyde or oxo group of donors"/>
    <property type="evidence" value="ECO:0007669"/>
    <property type="project" value="InterPro"/>
</dbReference>
<gene>
    <name evidence="4" type="ordered locus">BN4_10251</name>
</gene>
<dbReference type="InterPro" id="IPR009014">
    <property type="entry name" value="Transketo_C/PFOR_II"/>
</dbReference>
<dbReference type="FunFam" id="3.40.50.970:FF:000022">
    <property type="entry name" value="2-oxoglutarate ferredoxin oxidoreductase alpha subunit"/>
    <property type="match status" value="1"/>
</dbReference>
<accession>M1WJ92</accession>
<dbReference type="OrthoDB" id="9794954at2"/>
<evidence type="ECO:0000259" key="3">
    <source>
        <dbReference type="Pfam" id="PF01855"/>
    </source>
</evidence>
<evidence type="ECO:0000259" key="2">
    <source>
        <dbReference type="Pfam" id="PF01558"/>
    </source>
</evidence>
<dbReference type="BioCyc" id="DPIE1322246:BN4_RS01305-MONOMER"/>
<dbReference type="EMBL" id="FO203427">
    <property type="protein sequence ID" value="CCH47491.1"/>
    <property type="molecule type" value="Genomic_DNA"/>
</dbReference>
<dbReference type="Gene3D" id="3.40.50.920">
    <property type="match status" value="1"/>
</dbReference>
<dbReference type="Proteomes" id="UP000011724">
    <property type="component" value="Chromosome"/>
</dbReference>
<dbReference type="Pfam" id="PF01855">
    <property type="entry name" value="POR_N"/>
    <property type="match status" value="1"/>
</dbReference>
<dbReference type="InterPro" id="IPR019752">
    <property type="entry name" value="Pyrv/ketoisovalerate_OxRed_cat"/>
</dbReference>
<dbReference type="SUPFAM" id="SSF52922">
    <property type="entry name" value="TK C-terminal domain-like"/>
    <property type="match status" value="1"/>
</dbReference>
<keyword evidence="1" id="KW-0560">Oxidoreductase</keyword>
<evidence type="ECO:0000313" key="4">
    <source>
        <dbReference type="EMBL" id="CCH47491.1"/>
    </source>
</evidence>
<dbReference type="SUPFAM" id="SSF52518">
    <property type="entry name" value="Thiamin diphosphate-binding fold (THDP-binding)"/>
    <property type="match status" value="1"/>
</dbReference>
<feature type="domain" description="Pyruvate flavodoxin/ferredoxin oxidoreductase pyrimidine binding" evidence="3">
    <location>
        <begin position="202"/>
        <end position="435"/>
    </location>
</feature>
<dbReference type="HOGENOM" id="CLU_017038_1_0_7"/>